<evidence type="ECO:0000313" key="3">
    <source>
        <dbReference type="Proteomes" id="UP000582231"/>
    </source>
</evidence>
<organism evidence="2 3">
    <name type="scientific">Nocardioides kongjuensis</name>
    <dbReference type="NCBI Taxonomy" id="349522"/>
    <lineage>
        <taxon>Bacteria</taxon>
        <taxon>Bacillati</taxon>
        <taxon>Actinomycetota</taxon>
        <taxon>Actinomycetes</taxon>
        <taxon>Propionibacteriales</taxon>
        <taxon>Nocardioidaceae</taxon>
        <taxon>Nocardioides</taxon>
    </lineage>
</organism>
<keyword evidence="3" id="KW-1185">Reference proteome</keyword>
<feature type="transmembrane region" description="Helical" evidence="1">
    <location>
        <begin position="6"/>
        <end position="34"/>
    </location>
</feature>
<reference evidence="2 3" key="1">
    <citation type="submission" date="2020-07" db="EMBL/GenBank/DDBJ databases">
        <title>Sequencing the genomes of 1000 actinobacteria strains.</title>
        <authorList>
            <person name="Klenk H.-P."/>
        </authorList>
    </citation>
    <scope>NUCLEOTIDE SEQUENCE [LARGE SCALE GENOMIC DNA]</scope>
    <source>
        <strain evidence="2 3">DSM 19082</strain>
    </source>
</reference>
<feature type="transmembrane region" description="Helical" evidence="1">
    <location>
        <begin position="55"/>
        <end position="82"/>
    </location>
</feature>
<sequence>MSDHLWVLLLPPVGLTAALALDTALWTAAAYRCAATRKGSADARGPRLWAKTTALALWVTAFIFTGIAILLVLVLLVVAIASTARSTSSPPPDWVASLTYWLSIAGAGILIAAAHRRIRSRMTFWVERCGRIGIATDHVERANVQVLAWRVGRYRSRRSSSALGVAAGTLSVLVVGLSWEARGSGGLGSIGILVASMTMYGLFLALAPVVFPMWDPVAELGFRASEYDDPPSAGPDTDEHESAIAESLLNSPLTFVKSTGAVVLRSQADVAWIADLALRRLGRDHPFSVTTEASRSSLVAALCKPRATAIEVQDALAHLLKVLVGGVIPGAAPTDADARRMHPRLRLVRDSVVFVAGVSTGLLAVLPRAIELIKSLQ</sequence>
<feature type="transmembrane region" description="Helical" evidence="1">
    <location>
        <begin position="191"/>
        <end position="214"/>
    </location>
</feature>
<accession>A0A852RUZ8</accession>
<feature type="transmembrane region" description="Helical" evidence="1">
    <location>
        <begin position="94"/>
        <end position="114"/>
    </location>
</feature>
<protein>
    <submittedName>
        <fullName evidence="2">Uncharacterized protein</fullName>
    </submittedName>
</protein>
<comment type="caution">
    <text evidence="2">The sequence shown here is derived from an EMBL/GenBank/DDBJ whole genome shotgun (WGS) entry which is preliminary data.</text>
</comment>
<gene>
    <name evidence="2" type="ORF">BJ958_004246</name>
</gene>
<dbReference type="RefSeq" id="WP_179728845.1">
    <property type="nucleotide sequence ID" value="NZ_BAABEF010000001.1"/>
</dbReference>
<evidence type="ECO:0000313" key="2">
    <source>
        <dbReference type="EMBL" id="NYD32700.1"/>
    </source>
</evidence>
<keyword evidence="1" id="KW-0472">Membrane</keyword>
<proteinExistence type="predicted"/>
<keyword evidence="1" id="KW-0812">Transmembrane</keyword>
<dbReference type="EMBL" id="JACCBF010000001">
    <property type="protein sequence ID" value="NYD32700.1"/>
    <property type="molecule type" value="Genomic_DNA"/>
</dbReference>
<feature type="transmembrane region" description="Helical" evidence="1">
    <location>
        <begin position="347"/>
        <end position="370"/>
    </location>
</feature>
<keyword evidence="1" id="KW-1133">Transmembrane helix</keyword>
<evidence type="ECO:0000256" key="1">
    <source>
        <dbReference type="SAM" id="Phobius"/>
    </source>
</evidence>
<name>A0A852RUZ8_9ACTN</name>
<feature type="transmembrane region" description="Helical" evidence="1">
    <location>
        <begin position="160"/>
        <end position="179"/>
    </location>
</feature>
<dbReference type="AlphaFoldDB" id="A0A852RUZ8"/>
<dbReference type="Proteomes" id="UP000582231">
    <property type="component" value="Unassembled WGS sequence"/>
</dbReference>